<evidence type="ECO:0000256" key="17">
    <source>
        <dbReference type="ARBA" id="ARBA00061283"/>
    </source>
</evidence>
<evidence type="ECO:0000256" key="9">
    <source>
        <dbReference type="ARBA" id="ARBA00022777"/>
    </source>
</evidence>
<dbReference type="GO" id="GO:0004417">
    <property type="term" value="F:hydroxyethylthiazole kinase activity"/>
    <property type="evidence" value="ECO:0007669"/>
    <property type="project" value="UniProtKB-EC"/>
</dbReference>
<keyword evidence="6" id="KW-0808">Transferase</keyword>
<dbReference type="CDD" id="cd00564">
    <property type="entry name" value="TMP_TenI"/>
    <property type="match status" value="1"/>
</dbReference>
<name>A0AAN6NJA9_9PEZI</name>
<dbReference type="CDD" id="cd01170">
    <property type="entry name" value="THZ_kinase"/>
    <property type="match status" value="1"/>
</dbReference>
<comment type="catalytic activity">
    <reaction evidence="14">
        <text>2-(2-carboxy-4-methylthiazol-5-yl)ethyl phosphate + 4-amino-2-methyl-5-(diphosphooxymethyl)pyrimidine + 2 H(+) = thiamine phosphate + CO2 + diphosphate</text>
        <dbReference type="Rhea" id="RHEA:47848"/>
        <dbReference type="ChEBI" id="CHEBI:15378"/>
        <dbReference type="ChEBI" id="CHEBI:16526"/>
        <dbReference type="ChEBI" id="CHEBI:33019"/>
        <dbReference type="ChEBI" id="CHEBI:37575"/>
        <dbReference type="ChEBI" id="CHEBI:57841"/>
        <dbReference type="ChEBI" id="CHEBI:62890"/>
        <dbReference type="EC" id="2.5.1.3"/>
    </reaction>
</comment>
<comment type="pathway">
    <text evidence="5">Cofactor biosynthesis; thiamine diphosphate biosynthesis; thiamine phosphate from 4-amino-2-methyl-5-diphosphomethylpyrimidine and 4-methyl-5-(2-phosphoethyl)-thiazole: step 1/1.</text>
</comment>
<evidence type="ECO:0000256" key="15">
    <source>
        <dbReference type="ARBA" id="ARBA00047883"/>
    </source>
</evidence>
<proteinExistence type="inferred from homology"/>
<dbReference type="NCBIfam" id="NF006830">
    <property type="entry name" value="PRK09355.1"/>
    <property type="match status" value="1"/>
</dbReference>
<dbReference type="InterPro" id="IPR013785">
    <property type="entry name" value="Aldolase_TIM"/>
</dbReference>
<dbReference type="EMBL" id="MU853758">
    <property type="protein sequence ID" value="KAK3944727.1"/>
    <property type="molecule type" value="Genomic_DNA"/>
</dbReference>
<dbReference type="PANTHER" id="PTHR20857">
    <property type="entry name" value="THIAMINE-PHOSPHATE PYROPHOSPHORYLASE"/>
    <property type="match status" value="1"/>
</dbReference>
<evidence type="ECO:0000256" key="4">
    <source>
        <dbReference type="ARBA" id="ARBA00004868"/>
    </source>
</evidence>
<comment type="cofactor">
    <cofactor evidence="2">
        <name>Mg(2+)</name>
        <dbReference type="ChEBI" id="CHEBI:18420"/>
    </cofactor>
</comment>
<comment type="function">
    <text evidence="3">Condenses 4-methyl-5-(beta-hydroxyethyl)thiazole monophosphate (THZ-P) and 2-methyl-4-amino-5-hydroxymethyl pyrimidine pyrophosphate (HMP-PP) to form thiamine monophosphate (TMP).</text>
</comment>
<keyword evidence="11" id="KW-0460">Magnesium</keyword>
<dbReference type="FunFam" id="3.20.20.70:FF:000104">
    <property type="entry name" value="Thiamine biosynthetic bifunctional enzyme"/>
    <property type="match status" value="1"/>
</dbReference>
<evidence type="ECO:0000256" key="8">
    <source>
        <dbReference type="ARBA" id="ARBA00022741"/>
    </source>
</evidence>
<dbReference type="GO" id="GO:0004789">
    <property type="term" value="F:thiamine-phosphate diphosphorylase activity"/>
    <property type="evidence" value="ECO:0007669"/>
    <property type="project" value="UniProtKB-EC"/>
</dbReference>
<evidence type="ECO:0000259" key="19">
    <source>
        <dbReference type="Pfam" id="PF02581"/>
    </source>
</evidence>
<dbReference type="SUPFAM" id="SSF53613">
    <property type="entry name" value="Ribokinase-like"/>
    <property type="match status" value="1"/>
</dbReference>
<dbReference type="AlphaFoldDB" id="A0AAN6NJA9"/>
<sequence length="540" mass="57468">MGKPSVDYSLYLVTDSTPAILGDRDLCDVVEAAVRGGVTCVQFRDKTSSTGDLIATARRLHAVTQQYNVPLLINDRADVALAVGCEGVHIGQDDLELPLARKLLGPDAIIGVTVSTIDEALRACEDGADYLGIGTVYATSTKKDTKNIIGTAGVRRILEATHAIRSKSDKVRAVCIGGINESNVQRILYQTRLGFNRLDGVAVVSAIVAAENPEAAAQRLCNLIAMPPPFKTGQYIASPSEAHGIVEQVPKIIRAVHAATPLSHNMTNLVVQNFAANVALAMGASPIMANYGEEAPDLCKLGGSLVINMGTVTPDGLANYVKALKAYNQAGGPVVLDPVGAGATSVRRSAVKAIMAAGYLDVIKGNEGEIKTVWFSGETDEAQQQHQQEQQRGVDSSNTLDDEQKAWLVSRLALRERNVVIMTGRSDFVSDGYRTLRIDNGHAYLGMATGTGCVLGTAVSAALAAYRGDKLVAVVAAMLHFEIAAELAAARPDVQGPGTFVPALLDELYRIRQATAEKNDITWLQRAKVVDILEDIDIED</sequence>
<keyword evidence="7" id="KW-0479">Metal-binding</keyword>
<dbReference type="Gene3D" id="3.20.20.70">
    <property type="entry name" value="Aldolase class I"/>
    <property type="match status" value="1"/>
</dbReference>
<accession>A0AAN6NJA9</accession>
<evidence type="ECO:0000256" key="5">
    <source>
        <dbReference type="ARBA" id="ARBA00005165"/>
    </source>
</evidence>
<comment type="pathway">
    <text evidence="4">Cofactor biosynthesis; thiamine diphosphate biosynthesis; 4-methyl-5-(2-phosphoethyl)-thiazole from 5-(2-hydroxyethyl)-4-methylthiazole: step 1/1.</text>
</comment>
<evidence type="ECO:0000256" key="1">
    <source>
        <dbReference type="ARBA" id="ARBA00001771"/>
    </source>
</evidence>
<dbReference type="GO" id="GO:0005524">
    <property type="term" value="F:ATP binding"/>
    <property type="evidence" value="ECO:0007669"/>
    <property type="project" value="UniProtKB-KW"/>
</dbReference>
<keyword evidence="9" id="KW-0418">Kinase</keyword>
<evidence type="ECO:0000256" key="16">
    <source>
        <dbReference type="ARBA" id="ARBA00061146"/>
    </source>
</evidence>
<dbReference type="InterPro" id="IPR036206">
    <property type="entry name" value="ThiamineP_synth_sf"/>
</dbReference>
<dbReference type="InterPro" id="IPR034291">
    <property type="entry name" value="TMP_synthase"/>
</dbReference>
<evidence type="ECO:0000256" key="14">
    <source>
        <dbReference type="ARBA" id="ARBA00047851"/>
    </source>
</evidence>
<dbReference type="FunFam" id="3.40.1190.20:FF:000042">
    <property type="entry name" value="Probable thiamine biosynthetic bifunctional enzyme"/>
    <property type="match status" value="1"/>
</dbReference>
<dbReference type="HAMAP" id="MF_00097">
    <property type="entry name" value="TMP_synthase"/>
    <property type="match status" value="1"/>
</dbReference>
<protein>
    <recommendedName>
        <fullName evidence="19">Thiamine phosphate synthase/TenI domain-containing protein</fullName>
    </recommendedName>
</protein>
<dbReference type="Pfam" id="PF02581">
    <property type="entry name" value="TMP-TENI"/>
    <property type="match status" value="1"/>
</dbReference>
<dbReference type="InterPro" id="IPR022998">
    <property type="entry name" value="ThiamineP_synth_TenI"/>
</dbReference>
<comment type="similarity">
    <text evidence="17">In the N-terminal section; belongs to the thiamine-phosphate synthase family.</text>
</comment>
<evidence type="ECO:0000256" key="3">
    <source>
        <dbReference type="ARBA" id="ARBA00003814"/>
    </source>
</evidence>
<keyword evidence="10" id="KW-0067">ATP-binding</keyword>
<dbReference type="InterPro" id="IPR029056">
    <property type="entry name" value="Ribokinase-like"/>
</dbReference>
<evidence type="ECO:0000256" key="11">
    <source>
        <dbReference type="ARBA" id="ARBA00022842"/>
    </source>
</evidence>
<dbReference type="NCBIfam" id="TIGR00693">
    <property type="entry name" value="thiE"/>
    <property type="match status" value="1"/>
</dbReference>
<evidence type="ECO:0000256" key="12">
    <source>
        <dbReference type="ARBA" id="ARBA00022977"/>
    </source>
</evidence>
<evidence type="ECO:0000256" key="13">
    <source>
        <dbReference type="ARBA" id="ARBA00047334"/>
    </source>
</evidence>
<dbReference type="Gene3D" id="3.40.1190.20">
    <property type="match status" value="1"/>
</dbReference>
<dbReference type="Pfam" id="PF02110">
    <property type="entry name" value="HK"/>
    <property type="match status" value="1"/>
</dbReference>
<reference evidence="21" key="1">
    <citation type="journal article" date="2023" name="Mol. Phylogenet. Evol.">
        <title>Genome-scale phylogeny and comparative genomics of the fungal order Sordariales.</title>
        <authorList>
            <person name="Hensen N."/>
            <person name="Bonometti L."/>
            <person name="Westerberg I."/>
            <person name="Brannstrom I.O."/>
            <person name="Guillou S."/>
            <person name="Cros-Aarteil S."/>
            <person name="Calhoun S."/>
            <person name="Haridas S."/>
            <person name="Kuo A."/>
            <person name="Mondo S."/>
            <person name="Pangilinan J."/>
            <person name="Riley R."/>
            <person name="LaButti K."/>
            <person name="Andreopoulos B."/>
            <person name="Lipzen A."/>
            <person name="Chen C."/>
            <person name="Yan M."/>
            <person name="Daum C."/>
            <person name="Ng V."/>
            <person name="Clum A."/>
            <person name="Steindorff A."/>
            <person name="Ohm R.A."/>
            <person name="Martin F."/>
            <person name="Silar P."/>
            <person name="Natvig D.O."/>
            <person name="Lalanne C."/>
            <person name="Gautier V."/>
            <person name="Ament-Velasquez S.L."/>
            <person name="Kruys A."/>
            <person name="Hutchinson M.I."/>
            <person name="Powell A.J."/>
            <person name="Barry K."/>
            <person name="Miller A.N."/>
            <person name="Grigoriev I.V."/>
            <person name="Debuchy R."/>
            <person name="Gladieux P."/>
            <person name="Hiltunen Thoren M."/>
            <person name="Johannesson H."/>
        </authorList>
    </citation>
    <scope>NUCLEOTIDE SEQUENCE [LARGE SCALE GENOMIC DNA]</scope>
    <source>
        <strain evidence="21">CBS 340.73</strain>
    </source>
</reference>
<evidence type="ECO:0000256" key="18">
    <source>
        <dbReference type="SAM" id="MobiDB-lite"/>
    </source>
</evidence>
<dbReference type="GO" id="GO:0009228">
    <property type="term" value="P:thiamine biosynthetic process"/>
    <property type="evidence" value="ECO:0007669"/>
    <property type="project" value="UniProtKB-KW"/>
</dbReference>
<dbReference type="GO" id="GO:0005737">
    <property type="term" value="C:cytoplasm"/>
    <property type="evidence" value="ECO:0007669"/>
    <property type="project" value="TreeGrafter"/>
</dbReference>
<dbReference type="HAMAP" id="MF_00228">
    <property type="entry name" value="Thz_kinase"/>
    <property type="match status" value="1"/>
</dbReference>
<evidence type="ECO:0000313" key="21">
    <source>
        <dbReference type="Proteomes" id="UP001303473"/>
    </source>
</evidence>
<keyword evidence="21" id="KW-1185">Reference proteome</keyword>
<keyword evidence="12" id="KW-0784">Thiamine biosynthesis</keyword>
<gene>
    <name evidence="20" type="ORF">QBC46DRAFT_374171</name>
</gene>
<evidence type="ECO:0000256" key="7">
    <source>
        <dbReference type="ARBA" id="ARBA00022723"/>
    </source>
</evidence>
<comment type="catalytic activity">
    <reaction evidence="1">
        <text>5-(2-hydroxyethyl)-4-methylthiazole + ATP = 4-methyl-5-(2-phosphooxyethyl)-thiazole + ADP + H(+)</text>
        <dbReference type="Rhea" id="RHEA:24212"/>
        <dbReference type="ChEBI" id="CHEBI:15378"/>
        <dbReference type="ChEBI" id="CHEBI:17957"/>
        <dbReference type="ChEBI" id="CHEBI:30616"/>
        <dbReference type="ChEBI" id="CHEBI:58296"/>
        <dbReference type="ChEBI" id="CHEBI:456216"/>
        <dbReference type="EC" id="2.7.1.50"/>
    </reaction>
</comment>
<organism evidence="20 21">
    <name type="scientific">Diplogelasinospora grovesii</name>
    <dbReference type="NCBI Taxonomy" id="303347"/>
    <lineage>
        <taxon>Eukaryota</taxon>
        <taxon>Fungi</taxon>
        <taxon>Dikarya</taxon>
        <taxon>Ascomycota</taxon>
        <taxon>Pezizomycotina</taxon>
        <taxon>Sordariomycetes</taxon>
        <taxon>Sordariomycetidae</taxon>
        <taxon>Sordariales</taxon>
        <taxon>Diplogelasinosporaceae</taxon>
        <taxon>Diplogelasinospora</taxon>
    </lineage>
</organism>
<evidence type="ECO:0000256" key="2">
    <source>
        <dbReference type="ARBA" id="ARBA00001946"/>
    </source>
</evidence>
<dbReference type="PANTHER" id="PTHR20857:SF23">
    <property type="entry name" value="THIAMINE BIOSYNTHETIC BIFUNCTIONAL ENZYME"/>
    <property type="match status" value="1"/>
</dbReference>
<evidence type="ECO:0000256" key="10">
    <source>
        <dbReference type="ARBA" id="ARBA00022840"/>
    </source>
</evidence>
<dbReference type="InterPro" id="IPR000417">
    <property type="entry name" value="Hyethyz_kinase"/>
</dbReference>
<feature type="region of interest" description="Disordered" evidence="18">
    <location>
        <begin position="379"/>
        <end position="399"/>
    </location>
</feature>
<dbReference type="Proteomes" id="UP001303473">
    <property type="component" value="Unassembled WGS sequence"/>
</dbReference>
<evidence type="ECO:0000313" key="20">
    <source>
        <dbReference type="EMBL" id="KAK3944727.1"/>
    </source>
</evidence>
<keyword evidence="8" id="KW-0547">Nucleotide-binding</keyword>
<comment type="catalytic activity">
    <reaction evidence="13">
        <text>4-methyl-5-(2-phosphooxyethyl)-thiazole + 4-amino-2-methyl-5-(diphosphooxymethyl)pyrimidine + H(+) = thiamine phosphate + diphosphate</text>
        <dbReference type="Rhea" id="RHEA:22328"/>
        <dbReference type="ChEBI" id="CHEBI:15378"/>
        <dbReference type="ChEBI" id="CHEBI:33019"/>
        <dbReference type="ChEBI" id="CHEBI:37575"/>
        <dbReference type="ChEBI" id="CHEBI:57841"/>
        <dbReference type="ChEBI" id="CHEBI:58296"/>
        <dbReference type="EC" id="2.5.1.3"/>
    </reaction>
</comment>
<comment type="caution">
    <text evidence="20">The sequence shown here is derived from an EMBL/GenBank/DDBJ whole genome shotgun (WGS) entry which is preliminary data.</text>
</comment>
<comment type="catalytic activity">
    <reaction evidence="15">
        <text>2-[(2R,5Z)-2-carboxy-4-methylthiazol-5(2H)-ylidene]ethyl phosphate + 4-amino-2-methyl-5-(diphosphooxymethyl)pyrimidine + 2 H(+) = thiamine phosphate + CO2 + diphosphate</text>
        <dbReference type="Rhea" id="RHEA:47844"/>
        <dbReference type="ChEBI" id="CHEBI:15378"/>
        <dbReference type="ChEBI" id="CHEBI:16526"/>
        <dbReference type="ChEBI" id="CHEBI:33019"/>
        <dbReference type="ChEBI" id="CHEBI:37575"/>
        <dbReference type="ChEBI" id="CHEBI:57841"/>
        <dbReference type="ChEBI" id="CHEBI:62899"/>
        <dbReference type="EC" id="2.5.1.3"/>
    </reaction>
</comment>
<dbReference type="PRINTS" id="PR01099">
    <property type="entry name" value="HYETHTZKNASE"/>
</dbReference>
<evidence type="ECO:0000256" key="6">
    <source>
        <dbReference type="ARBA" id="ARBA00022679"/>
    </source>
</evidence>
<dbReference type="GO" id="GO:0000287">
    <property type="term" value="F:magnesium ion binding"/>
    <property type="evidence" value="ECO:0007669"/>
    <property type="project" value="InterPro"/>
</dbReference>
<dbReference type="SUPFAM" id="SSF51391">
    <property type="entry name" value="Thiamin phosphate synthase"/>
    <property type="match status" value="1"/>
</dbReference>
<comment type="similarity">
    <text evidence="16">In the C-terminal section; belongs to the Thz kinase family.</text>
</comment>
<feature type="domain" description="Thiamine phosphate synthase/TenI" evidence="19">
    <location>
        <begin position="10"/>
        <end position="207"/>
    </location>
</feature>